<feature type="coiled-coil region" evidence="2">
    <location>
        <begin position="115"/>
        <end position="142"/>
    </location>
</feature>
<dbReference type="PANTHER" id="PTHR31088">
    <property type="entry name" value="MEMBRANE-ASSOCIATED PROTEIN VIPP1, CHLOROPLASTIC"/>
    <property type="match status" value="1"/>
</dbReference>
<proteinExistence type="inferred from homology"/>
<gene>
    <name evidence="3" type="ORF">GXP67_35520</name>
</gene>
<dbReference type="InterPro" id="IPR007157">
    <property type="entry name" value="PspA_VIPP1"/>
</dbReference>
<dbReference type="AlphaFoldDB" id="A0A6C0GVL9"/>
<evidence type="ECO:0000313" key="3">
    <source>
        <dbReference type="EMBL" id="QHT71603.1"/>
    </source>
</evidence>
<keyword evidence="4" id="KW-1185">Reference proteome</keyword>
<reference evidence="3 4" key="1">
    <citation type="submission" date="2020-01" db="EMBL/GenBank/DDBJ databases">
        <authorList>
            <person name="Kim M.K."/>
        </authorList>
    </citation>
    <scope>NUCLEOTIDE SEQUENCE [LARGE SCALE GENOMIC DNA]</scope>
    <source>
        <strain evidence="3 4">172606-1</strain>
    </source>
</reference>
<dbReference type="PANTHER" id="PTHR31088:SF6">
    <property type="entry name" value="PHAGE SHOCK PROTEIN A"/>
    <property type="match status" value="1"/>
</dbReference>
<keyword evidence="2" id="KW-0175">Coiled coil</keyword>
<sequence>MGIFNRIADIFKSNINDALDKAEDPEKMIKLMVIEMQEALTKSTSALAQAMGNEKRLERQYLQLQSSSEDMQGKAMIALKAGNETLAKTALTKKSQVDQQLTQYKQMYDTASTTTAQMRSQVEKLKTKLDEARMKESTLIARSQHAKAQTQIAKSVGGFDDNAFAKFDKMEQKVLKAEAEAQAFTELSASNTSMDDQFAELEKTSQVDNELAKLKAMLNQ</sequence>
<name>A0A6C0GVL9_9BACT</name>
<organism evidence="3 4">
    <name type="scientific">Rhodocytophaga rosea</name>
    <dbReference type="NCBI Taxonomy" id="2704465"/>
    <lineage>
        <taxon>Bacteria</taxon>
        <taxon>Pseudomonadati</taxon>
        <taxon>Bacteroidota</taxon>
        <taxon>Cytophagia</taxon>
        <taxon>Cytophagales</taxon>
        <taxon>Rhodocytophagaceae</taxon>
        <taxon>Rhodocytophaga</taxon>
    </lineage>
</organism>
<accession>A0A6C0GVL9</accession>
<comment type="similarity">
    <text evidence="1">Belongs to the PspA/Vipp/IM30 family.</text>
</comment>
<evidence type="ECO:0000313" key="4">
    <source>
        <dbReference type="Proteomes" id="UP000480178"/>
    </source>
</evidence>
<dbReference type="RefSeq" id="WP_162447538.1">
    <property type="nucleotide sequence ID" value="NZ_CP048222.1"/>
</dbReference>
<dbReference type="KEGG" id="rhoz:GXP67_35520"/>
<dbReference type="EMBL" id="CP048222">
    <property type="protein sequence ID" value="QHT71603.1"/>
    <property type="molecule type" value="Genomic_DNA"/>
</dbReference>
<dbReference type="Pfam" id="PF04012">
    <property type="entry name" value="PspA_IM30"/>
    <property type="match status" value="1"/>
</dbReference>
<dbReference type="Proteomes" id="UP000480178">
    <property type="component" value="Chromosome"/>
</dbReference>
<evidence type="ECO:0000256" key="2">
    <source>
        <dbReference type="SAM" id="Coils"/>
    </source>
</evidence>
<evidence type="ECO:0000256" key="1">
    <source>
        <dbReference type="ARBA" id="ARBA00043985"/>
    </source>
</evidence>
<protein>
    <submittedName>
        <fullName evidence="3">PspA/IM30 family protein</fullName>
    </submittedName>
</protein>